<dbReference type="PRINTS" id="PR01657">
    <property type="entry name" value="MCMFAMILY"/>
</dbReference>
<organism evidence="15 16">
    <name type="scientific">Powellomyces hirtus</name>
    <dbReference type="NCBI Taxonomy" id="109895"/>
    <lineage>
        <taxon>Eukaryota</taxon>
        <taxon>Fungi</taxon>
        <taxon>Fungi incertae sedis</taxon>
        <taxon>Chytridiomycota</taxon>
        <taxon>Chytridiomycota incertae sedis</taxon>
        <taxon>Chytridiomycetes</taxon>
        <taxon>Spizellomycetales</taxon>
        <taxon>Powellomycetaceae</taxon>
        <taxon>Powellomyces</taxon>
    </lineage>
</organism>
<sequence>MSEHDRLAHQMSDINLSQSQSQGVGGLVTGGINTDGEPGSSMSRQRPRRPNPLALNVLNDDIPRVIDTTAEQVREEFENFLETFTEDEENLPYIDQIKHLSKAEITTVYVDYAHLSATDDMLASAISSQFYRMEPYLRKAVQNVVRKYDEEYLQIKVGNHVIESGVAREFWIGWYGMPAVLRLRELKMDSLGQLTSMSGTVTRTSEVRPELLFGTFRCEDCFSIIKDVEQEFKYTEPTTCYNMTCGNTSNFHLLVDQSKFADWQKVRVQENANEVPSGAMPRSIDVILRNEAVERAKAGDKVIITGTPIVVPDVAQLIGNRTEAQRADSGGRSRDGFEGVTGMKGLGVRDLTYKMTFLGCFVRPAEAKTSLSALHDLFDSADAEKAVLRQFTEEELAELKAMHQDKLVYQKLVNSVAPHIFGHENIKKGLLLQLLGGVHKVTPEGIHLRGDVNVCIVGDPSTAKSQFLKYVANLMPRAIYTSGKASSAAGLTASVCKDEETGEFTIEAGALMLADNGICCIDEFDKMDITDQVAIHEAMEQQTISIAKAGIQATLNARTSILAAANPIYGRYDKKLTLKQNINMSPPIMSRFDIFFVILDECNEITDWNIARHIVNFHHEALAGPKPDEERVRPEYSVEELLRYLKYARALRPQMTVDARTYLVNQYRNLRQADATGISRSSYRITVRQLESMIRLSEALAKLHCVREITVEHVKEAAHILRTSMVHVEQDPVEIDDEMEGGVMGSTEAVQQSDNAMDVDGVQSAGRAGGDAMDVDSGESPAVSNASKKQTIKLSAEEYQRIVQSVILEIRKSEQDVHGEGVGVKRSVLIDWYMESLEEENLLETEEQYVYHRKIIKSVLNRLLKKDGVLLEIHDETRPGDEDASSNDPVLIIQPNYTGDM</sequence>
<dbReference type="GO" id="GO:0006270">
    <property type="term" value="P:DNA replication initiation"/>
    <property type="evidence" value="ECO:0007669"/>
    <property type="project" value="UniProtKB-UniRule"/>
</dbReference>
<comment type="similarity">
    <text evidence="2 11">Belongs to the MCM family.</text>
</comment>
<keyword evidence="8 11" id="KW-0238">DNA-binding</keyword>
<dbReference type="Pfam" id="PF17855">
    <property type="entry name" value="MCM_lid"/>
    <property type="match status" value="1"/>
</dbReference>
<dbReference type="SUPFAM" id="SSF50249">
    <property type="entry name" value="Nucleic acid-binding proteins"/>
    <property type="match status" value="1"/>
</dbReference>
<evidence type="ECO:0000313" key="16">
    <source>
        <dbReference type="Proteomes" id="UP000318582"/>
    </source>
</evidence>
<evidence type="ECO:0000256" key="8">
    <source>
        <dbReference type="ARBA" id="ARBA00023125"/>
    </source>
</evidence>
<dbReference type="GO" id="GO:0016887">
    <property type="term" value="F:ATP hydrolysis activity"/>
    <property type="evidence" value="ECO:0007669"/>
    <property type="project" value="RHEA"/>
</dbReference>
<dbReference type="SUPFAM" id="SSF52540">
    <property type="entry name" value="P-loop containing nucleoside triphosphate hydrolases"/>
    <property type="match status" value="1"/>
</dbReference>
<evidence type="ECO:0000313" key="15">
    <source>
        <dbReference type="EMBL" id="TPX59094.1"/>
    </source>
</evidence>
<dbReference type="Gene3D" id="3.40.50.300">
    <property type="entry name" value="P-loop containing nucleotide triphosphate hydrolases"/>
    <property type="match status" value="1"/>
</dbReference>
<keyword evidence="5 12" id="KW-0378">Hydrolase</keyword>
<feature type="region of interest" description="Disordered" evidence="13">
    <location>
        <begin position="1"/>
        <end position="52"/>
    </location>
</feature>
<dbReference type="Proteomes" id="UP000318582">
    <property type="component" value="Unassembled WGS sequence"/>
</dbReference>
<dbReference type="InterPro" id="IPR027417">
    <property type="entry name" value="P-loop_NTPase"/>
</dbReference>
<evidence type="ECO:0000256" key="6">
    <source>
        <dbReference type="ARBA" id="ARBA00022806"/>
    </source>
</evidence>
<dbReference type="InterPro" id="IPR041024">
    <property type="entry name" value="Mcm6_C"/>
</dbReference>
<gene>
    <name evidence="15" type="ORF">PhCBS80983_g02737</name>
</gene>
<evidence type="ECO:0000256" key="2">
    <source>
        <dbReference type="ARBA" id="ARBA00008010"/>
    </source>
</evidence>
<dbReference type="InterPro" id="IPR027925">
    <property type="entry name" value="MCM_N"/>
</dbReference>
<dbReference type="EC" id="3.6.4.12" evidence="12"/>
<keyword evidence="7 11" id="KW-0067">ATP-binding</keyword>
<dbReference type="InterPro" id="IPR033762">
    <property type="entry name" value="MCM_OB"/>
</dbReference>
<dbReference type="GO" id="GO:0043596">
    <property type="term" value="C:nuclear replication fork"/>
    <property type="evidence" value="ECO:0007669"/>
    <property type="project" value="UniProtKB-ARBA"/>
</dbReference>
<comment type="subunit">
    <text evidence="12">Component of the MCM2-7 complex.</text>
</comment>
<keyword evidence="9" id="KW-0539">Nucleus</keyword>
<evidence type="ECO:0000256" key="10">
    <source>
        <dbReference type="ARBA" id="ARBA00023306"/>
    </source>
</evidence>
<comment type="function">
    <text evidence="12">Acts as component of the MCM2-7 complex (MCM complex) which is the replicative helicase essential for 'once per cell cycle' DNA replication initiation and elongation in eukaryotic cells. The active ATPase sites in the MCM2-7 ring are formed through the interaction surfaces of two neighboring subunits such that a critical structure of a conserved arginine finger motif is provided in trans relative to the ATP-binding site of the Walker A box of the adjacent subunit. The six ATPase active sites, however, are likely to contribute differentially to the complex helicase activity.</text>
</comment>
<evidence type="ECO:0000256" key="5">
    <source>
        <dbReference type="ARBA" id="ARBA00022801"/>
    </source>
</evidence>
<protein>
    <recommendedName>
        <fullName evidence="12">DNA replication licensing factor MCM6</fullName>
        <ecNumber evidence="12">3.6.4.12</ecNumber>
    </recommendedName>
</protein>
<dbReference type="GO" id="GO:0006279">
    <property type="term" value="P:premeiotic DNA replication"/>
    <property type="evidence" value="ECO:0007669"/>
    <property type="project" value="UniProtKB-ARBA"/>
</dbReference>
<proteinExistence type="inferred from homology"/>
<dbReference type="GO" id="GO:1990518">
    <property type="term" value="F:single-stranded 3'-5' DNA helicase activity"/>
    <property type="evidence" value="ECO:0007669"/>
    <property type="project" value="TreeGrafter"/>
</dbReference>
<dbReference type="GO" id="GO:0003697">
    <property type="term" value="F:single-stranded DNA binding"/>
    <property type="evidence" value="ECO:0007669"/>
    <property type="project" value="TreeGrafter"/>
</dbReference>
<dbReference type="PRINTS" id="PR01662">
    <property type="entry name" value="MCMPROTEIN6"/>
</dbReference>
<evidence type="ECO:0000256" key="13">
    <source>
        <dbReference type="SAM" id="MobiDB-lite"/>
    </source>
</evidence>
<dbReference type="Pfam" id="PF18263">
    <property type="entry name" value="WHD_MCM6"/>
    <property type="match status" value="1"/>
</dbReference>
<reference evidence="15 16" key="1">
    <citation type="journal article" date="2019" name="Sci. Rep.">
        <title>Comparative genomics of chytrid fungi reveal insights into the obligate biotrophic and pathogenic lifestyle of Synchytrium endobioticum.</title>
        <authorList>
            <person name="van de Vossenberg B.T.L.H."/>
            <person name="Warris S."/>
            <person name="Nguyen H.D.T."/>
            <person name="van Gent-Pelzer M.P.E."/>
            <person name="Joly D.L."/>
            <person name="van de Geest H.C."/>
            <person name="Bonants P.J.M."/>
            <person name="Smith D.S."/>
            <person name="Levesque C.A."/>
            <person name="van der Lee T.A.J."/>
        </authorList>
    </citation>
    <scope>NUCLEOTIDE SEQUENCE [LARGE SCALE GENOMIC DNA]</scope>
    <source>
        <strain evidence="15 16">CBS 809.83</strain>
    </source>
</reference>
<dbReference type="GO" id="GO:0005656">
    <property type="term" value="C:nuclear pre-replicative complex"/>
    <property type="evidence" value="ECO:0007669"/>
    <property type="project" value="UniProtKB-ARBA"/>
</dbReference>
<evidence type="ECO:0000256" key="7">
    <source>
        <dbReference type="ARBA" id="ARBA00022840"/>
    </source>
</evidence>
<dbReference type="GO" id="GO:0000727">
    <property type="term" value="P:double-strand break repair via break-induced replication"/>
    <property type="evidence" value="ECO:0007669"/>
    <property type="project" value="TreeGrafter"/>
</dbReference>
<evidence type="ECO:0000256" key="3">
    <source>
        <dbReference type="ARBA" id="ARBA00022705"/>
    </source>
</evidence>
<dbReference type="GO" id="GO:0042555">
    <property type="term" value="C:MCM complex"/>
    <property type="evidence" value="ECO:0007669"/>
    <property type="project" value="UniProtKB-UniRule"/>
</dbReference>
<dbReference type="Gene3D" id="2.40.50.140">
    <property type="entry name" value="Nucleic acid-binding proteins"/>
    <property type="match status" value="1"/>
</dbReference>
<dbReference type="Pfam" id="PF14551">
    <property type="entry name" value="MCM_N"/>
    <property type="match status" value="1"/>
</dbReference>
<dbReference type="InterPro" id="IPR012340">
    <property type="entry name" value="NA-bd_OB-fold"/>
</dbReference>
<feature type="region of interest" description="Disordered" evidence="13">
    <location>
        <begin position="766"/>
        <end position="786"/>
    </location>
</feature>
<dbReference type="Gene3D" id="1.20.58.870">
    <property type="match status" value="1"/>
</dbReference>
<keyword evidence="6 12" id="KW-0347">Helicase</keyword>
<name>A0A507E5F6_9FUNG</name>
<dbReference type="Pfam" id="PF00493">
    <property type="entry name" value="MCM"/>
    <property type="match status" value="1"/>
</dbReference>
<dbReference type="Gene3D" id="2.20.28.10">
    <property type="match status" value="1"/>
</dbReference>
<dbReference type="InterPro" id="IPR008049">
    <property type="entry name" value="MCM6"/>
</dbReference>
<dbReference type="InterPro" id="IPR018525">
    <property type="entry name" value="MCM_CS"/>
</dbReference>
<dbReference type="GO" id="GO:1902969">
    <property type="term" value="P:mitotic DNA replication"/>
    <property type="evidence" value="ECO:0007669"/>
    <property type="project" value="TreeGrafter"/>
</dbReference>
<comment type="catalytic activity">
    <reaction evidence="12">
        <text>ATP + H2O = ADP + phosphate + H(+)</text>
        <dbReference type="Rhea" id="RHEA:13065"/>
        <dbReference type="ChEBI" id="CHEBI:15377"/>
        <dbReference type="ChEBI" id="CHEBI:15378"/>
        <dbReference type="ChEBI" id="CHEBI:30616"/>
        <dbReference type="ChEBI" id="CHEBI:43474"/>
        <dbReference type="ChEBI" id="CHEBI:456216"/>
        <dbReference type="EC" id="3.6.4.12"/>
    </reaction>
</comment>
<comment type="caution">
    <text evidence="15">The sequence shown here is derived from an EMBL/GenBank/DDBJ whole genome shotgun (WGS) entry which is preliminary data.</text>
</comment>
<dbReference type="Gene3D" id="3.30.1640.10">
    <property type="entry name" value="mini-chromosome maintenance (MCM) complex, chain A, domain 1"/>
    <property type="match status" value="1"/>
</dbReference>
<dbReference type="GO" id="GO:0097373">
    <property type="term" value="C:MCM core complex"/>
    <property type="evidence" value="ECO:0007669"/>
    <property type="project" value="UniProtKB-ARBA"/>
</dbReference>
<feature type="compositionally biased region" description="Polar residues" evidence="13">
    <location>
        <begin position="12"/>
        <end position="22"/>
    </location>
</feature>
<evidence type="ECO:0000256" key="4">
    <source>
        <dbReference type="ARBA" id="ARBA00022741"/>
    </source>
</evidence>
<dbReference type="PANTHER" id="PTHR11630">
    <property type="entry name" value="DNA REPLICATION LICENSING FACTOR MCM FAMILY MEMBER"/>
    <property type="match status" value="1"/>
</dbReference>
<dbReference type="EMBL" id="QEAQ01000029">
    <property type="protein sequence ID" value="TPX59094.1"/>
    <property type="molecule type" value="Genomic_DNA"/>
</dbReference>
<dbReference type="PROSITE" id="PS00847">
    <property type="entry name" value="MCM_1"/>
    <property type="match status" value="1"/>
</dbReference>
<feature type="domain" description="MCM C-terminal AAA(+) ATPase" evidence="14">
    <location>
        <begin position="408"/>
        <end position="614"/>
    </location>
</feature>
<keyword evidence="10 12" id="KW-0131">Cell cycle</keyword>
<dbReference type="InterPro" id="IPR001208">
    <property type="entry name" value="MCM_dom"/>
</dbReference>
<evidence type="ECO:0000256" key="9">
    <source>
        <dbReference type="ARBA" id="ARBA00023242"/>
    </source>
</evidence>
<accession>A0A507E5F6</accession>
<evidence type="ECO:0000256" key="1">
    <source>
        <dbReference type="ARBA" id="ARBA00004123"/>
    </source>
</evidence>
<dbReference type="SMART" id="SM00350">
    <property type="entry name" value="MCM"/>
    <property type="match status" value="1"/>
</dbReference>
<dbReference type="FunFam" id="3.40.50.300:FF:000115">
    <property type="entry name" value="DNA helicase"/>
    <property type="match status" value="1"/>
</dbReference>
<evidence type="ECO:0000256" key="12">
    <source>
        <dbReference type="RuleBase" id="RU368064"/>
    </source>
</evidence>
<dbReference type="STRING" id="109895.A0A507E5F6"/>
<dbReference type="GO" id="GO:0031261">
    <property type="term" value="C:DNA replication preinitiation complex"/>
    <property type="evidence" value="ECO:0007669"/>
    <property type="project" value="UniProtKB-ARBA"/>
</dbReference>
<dbReference type="CDD" id="cd17757">
    <property type="entry name" value="MCM6"/>
    <property type="match status" value="1"/>
</dbReference>
<dbReference type="Pfam" id="PF17207">
    <property type="entry name" value="MCM_OB"/>
    <property type="match status" value="1"/>
</dbReference>
<dbReference type="FunFam" id="2.20.28.10:FF:000003">
    <property type="entry name" value="DNA helicase"/>
    <property type="match status" value="1"/>
</dbReference>
<evidence type="ECO:0000259" key="14">
    <source>
        <dbReference type="PROSITE" id="PS50051"/>
    </source>
</evidence>
<dbReference type="InterPro" id="IPR041562">
    <property type="entry name" value="MCM_lid"/>
</dbReference>
<dbReference type="PANTHER" id="PTHR11630:SF43">
    <property type="entry name" value="DNA REPLICATION LICENSING FACTOR MCM6"/>
    <property type="match status" value="1"/>
</dbReference>
<dbReference type="AlphaFoldDB" id="A0A507E5F6"/>
<keyword evidence="4 11" id="KW-0547">Nucleotide-binding</keyword>
<evidence type="ECO:0000256" key="11">
    <source>
        <dbReference type="RuleBase" id="RU004070"/>
    </source>
</evidence>
<dbReference type="InterPro" id="IPR031327">
    <property type="entry name" value="MCM"/>
</dbReference>
<dbReference type="PROSITE" id="PS50051">
    <property type="entry name" value="MCM_2"/>
    <property type="match status" value="1"/>
</dbReference>
<comment type="subcellular location">
    <subcellularLocation>
        <location evidence="1 12">Nucleus</location>
    </subcellularLocation>
</comment>
<dbReference type="GO" id="GO:0005524">
    <property type="term" value="F:ATP binding"/>
    <property type="evidence" value="ECO:0007669"/>
    <property type="project" value="UniProtKB-UniRule"/>
</dbReference>
<keyword evidence="3 12" id="KW-0235">DNA replication</keyword>
<keyword evidence="16" id="KW-1185">Reference proteome</keyword>